<feature type="compositionally biased region" description="Polar residues" evidence="1">
    <location>
        <begin position="785"/>
        <end position="795"/>
    </location>
</feature>
<feature type="compositionally biased region" description="Polar residues" evidence="1">
    <location>
        <begin position="900"/>
        <end position="917"/>
    </location>
</feature>
<feature type="region of interest" description="Disordered" evidence="1">
    <location>
        <begin position="193"/>
        <end position="260"/>
    </location>
</feature>
<comment type="caution">
    <text evidence="2">The sequence shown here is derived from an EMBL/GenBank/DDBJ whole genome shotgun (WGS) entry which is preliminary data.</text>
</comment>
<feature type="compositionally biased region" description="Basic and acidic residues" evidence="1">
    <location>
        <begin position="393"/>
        <end position="416"/>
    </location>
</feature>
<gene>
    <name evidence="2" type="ORF">QBC38DRAFT_500919</name>
</gene>
<organism evidence="2 3">
    <name type="scientific">Podospora fimiseda</name>
    <dbReference type="NCBI Taxonomy" id="252190"/>
    <lineage>
        <taxon>Eukaryota</taxon>
        <taxon>Fungi</taxon>
        <taxon>Dikarya</taxon>
        <taxon>Ascomycota</taxon>
        <taxon>Pezizomycotina</taxon>
        <taxon>Sordariomycetes</taxon>
        <taxon>Sordariomycetidae</taxon>
        <taxon>Sordariales</taxon>
        <taxon>Podosporaceae</taxon>
        <taxon>Podospora</taxon>
    </lineage>
</organism>
<feature type="compositionally biased region" description="Basic and acidic residues" evidence="1">
    <location>
        <begin position="509"/>
        <end position="521"/>
    </location>
</feature>
<feature type="region of interest" description="Disordered" evidence="1">
    <location>
        <begin position="568"/>
        <end position="946"/>
    </location>
</feature>
<protein>
    <submittedName>
        <fullName evidence="2">Uncharacterized protein</fullName>
    </submittedName>
</protein>
<feature type="compositionally biased region" description="Polar residues" evidence="1">
    <location>
        <begin position="132"/>
        <end position="144"/>
    </location>
</feature>
<feature type="compositionally biased region" description="Low complexity" evidence="1">
    <location>
        <begin position="334"/>
        <end position="348"/>
    </location>
</feature>
<reference evidence="2" key="2">
    <citation type="submission" date="2023-05" db="EMBL/GenBank/DDBJ databases">
        <authorList>
            <consortium name="Lawrence Berkeley National Laboratory"/>
            <person name="Steindorff A."/>
            <person name="Hensen N."/>
            <person name="Bonometti L."/>
            <person name="Westerberg I."/>
            <person name="Brannstrom I.O."/>
            <person name="Guillou S."/>
            <person name="Cros-Aarteil S."/>
            <person name="Calhoun S."/>
            <person name="Haridas S."/>
            <person name="Kuo A."/>
            <person name="Mondo S."/>
            <person name="Pangilinan J."/>
            <person name="Riley R."/>
            <person name="Labutti K."/>
            <person name="Andreopoulos B."/>
            <person name="Lipzen A."/>
            <person name="Chen C."/>
            <person name="Yanf M."/>
            <person name="Daum C."/>
            <person name="Ng V."/>
            <person name="Clum A."/>
            <person name="Ohm R."/>
            <person name="Martin F."/>
            <person name="Silar P."/>
            <person name="Natvig D."/>
            <person name="Lalanne C."/>
            <person name="Gautier V."/>
            <person name="Ament-Velasquez S.L."/>
            <person name="Kruys A."/>
            <person name="Hutchinson M.I."/>
            <person name="Powell A.J."/>
            <person name="Barry K."/>
            <person name="Miller A.N."/>
            <person name="Grigoriev I.V."/>
            <person name="Debuchy R."/>
            <person name="Gladieux P."/>
            <person name="Thoren M.H."/>
            <person name="Johannesson H."/>
        </authorList>
    </citation>
    <scope>NUCLEOTIDE SEQUENCE</scope>
    <source>
        <strain evidence="2">CBS 990.96</strain>
    </source>
</reference>
<feature type="compositionally biased region" description="Basic and acidic residues" evidence="1">
    <location>
        <begin position="122"/>
        <end position="131"/>
    </location>
</feature>
<feature type="compositionally biased region" description="Polar residues" evidence="1">
    <location>
        <begin position="721"/>
        <end position="752"/>
    </location>
</feature>
<feature type="compositionally biased region" description="Basic and acidic residues" evidence="1">
    <location>
        <begin position="319"/>
        <end position="333"/>
    </location>
</feature>
<feature type="compositionally biased region" description="Basic and acidic residues" evidence="1">
    <location>
        <begin position="280"/>
        <end position="290"/>
    </location>
</feature>
<feature type="compositionally biased region" description="Polar residues" evidence="1">
    <location>
        <begin position="248"/>
        <end position="260"/>
    </location>
</feature>
<dbReference type="AlphaFoldDB" id="A0AAN7BM57"/>
<feature type="compositionally biased region" description="Basic residues" evidence="1">
    <location>
        <begin position="31"/>
        <end position="48"/>
    </location>
</feature>
<feature type="compositionally biased region" description="Polar residues" evidence="1">
    <location>
        <begin position="630"/>
        <end position="660"/>
    </location>
</feature>
<feature type="compositionally biased region" description="Polar residues" evidence="1">
    <location>
        <begin position="151"/>
        <end position="173"/>
    </location>
</feature>
<evidence type="ECO:0000313" key="3">
    <source>
        <dbReference type="Proteomes" id="UP001301958"/>
    </source>
</evidence>
<feature type="compositionally biased region" description="Basic and acidic residues" evidence="1">
    <location>
        <begin position="885"/>
        <end position="899"/>
    </location>
</feature>
<feature type="compositionally biased region" description="Basic and acidic residues" evidence="1">
    <location>
        <begin position="352"/>
        <end position="361"/>
    </location>
</feature>
<feature type="compositionally biased region" description="Basic and acidic residues" evidence="1">
    <location>
        <begin position="803"/>
        <end position="814"/>
    </location>
</feature>
<name>A0AAN7BM57_9PEZI</name>
<keyword evidence="3" id="KW-1185">Reference proteome</keyword>
<feature type="region of interest" description="Disordered" evidence="1">
    <location>
        <begin position="274"/>
        <end position="548"/>
    </location>
</feature>
<feature type="region of interest" description="Disordered" evidence="1">
    <location>
        <begin position="1"/>
        <end position="177"/>
    </location>
</feature>
<dbReference type="Proteomes" id="UP001301958">
    <property type="component" value="Unassembled WGS sequence"/>
</dbReference>
<feature type="compositionally biased region" description="Basic and acidic residues" evidence="1">
    <location>
        <begin position="222"/>
        <end position="231"/>
    </location>
</feature>
<proteinExistence type="predicted"/>
<accession>A0AAN7BM57</accession>
<feature type="compositionally biased region" description="Polar residues" evidence="1">
    <location>
        <begin position="668"/>
        <end position="677"/>
    </location>
</feature>
<feature type="compositionally biased region" description="Basic and acidic residues" evidence="1">
    <location>
        <begin position="693"/>
        <end position="702"/>
    </location>
</feature>
<sequence length="1018" mass="108915">MAAAYPLPGTYPGSIPPTPDETPVQQQQKQHFQKPPHQHNHHERNKLHKPQDPRDHTATDSGVGLSGSEPIYTSQNNYHWDGPSEAVSGGTYSRDNNATTAFESARLNNDLPRNPDLPSKGADQDVHKRTAESSVPTAQLAPQSSEEEFPQRTSEGTSKPFTEVSSNRNSASDSLYWGSIPKAAGGGIYNTVTGHGSANDDHAHHHGLPQRGGIYNTVAGHGSKEEVESQRHSFSQSGGEAIPIPTAAGTQSRNNQQVDVTSSVAKGALFAAPLTNISEQEQKSAPRDTDQQLSPRSAVSQAKPEPAQRAFPLAPSHAGLEDDRRRSDSRTRDTALGTAAGLGAGAAAYSIADKHRRDKNQTEPAPVAEEQRHSRRASEDQGYKATGGLFGRKSRDEKRSASVDKHKKQLHSEEKKHKVFGLFQRHKDDEPKKDTSTSEPARKSVDRVERKEEVLAGTTSSPKTRNRLRKGSKSERRSSSTDSDRSGHGKEKLAAAAGVGALGLHHHKKEENLKDAARKPLDTTPAAQQIQQNTETSTAPNRNAQVAAETAAGLVGGYGMARRNHEKSEFNILPVTEEVPTPFEHPREPPMPPQEDMAASGVSAADPIPKANHPNVAFTALPSGAPAGPSSFQPSELNNTRGNIVTQQPGEYNHLPSGTDSGVKVDSLHSSEPTHSGYSKGAAAMGAVGLAAEVKHESHRASESTGSKGDGSDKYMYNHLPSGTATGINHDTSTTVNTAAYKTASESATSRPPNDRTDSGPYNKLPSGTPSGVKIKPKEHRPRQTSEPGVQSNLAVNAMPPRRSVDVPSSRKDLPLPPSSSSPTNANTQIHHTILHAPETGKATNPPPASHQAAEFTPFPNPGMAQNMSPEVMPESYRQSVAPAHTDRTEKDVSSRESTNDVVPSAAAWQQQQHSKQSAPAFIPAAPIAPSPSIQTQNNTLYQSKDRSSVDPALAAATASWGVTGGLPTSNVLDKVMHRCEHCGKENDVTSLVKKEQEKLRGGSMMPSGNHGLWSRSK</sequence>
<dbReference type="EMBL" id="MU865358">
    <property type="protein sequence ID" value="KAK4225851.1"/>
    <property type="molecule type" value="Genomic_DNA"/>
</dbReference>
<feature type="compositionally biased region" description="Low complexity" evidence="1">
    <location>
        <begin position="494"/>
        <end position="503"/>
    </location>
</feature>
<reference evidence="2" key="1">
    <citation type="journal article" date="2023" name="Mol. Phylogenet. Evol.">
        <title>Genome-scale phylogeny and comparative genomics of the fungal order Sordariales.</title>
        <authorList>
            <person name="Hensen N."/>
            <person name="Bonometti L."/>
            <person name="Westerberg I."/>
            <person name="Brannstrom I.O."/>
            <person name="Guillou S."/>
            <person name="Cros-Aarteil S."/>
            <person name="Calhoun S."/>
            <person name="Haridas S."/>
            <person name="Kuo A."/>
            <person name="Mondo S."/>
            <person name="Pangilinan J."/>
            <person name="Riley R."/>
            <person name="LaButti K."/>
            <person name="Andreopoulos B."/>
            <person name="Lipzen A."/>
            <person name="Chen C."/>
            <person name="Yan M."/>
            <person name="Daum C."/>
            <person name="Ng V."/>
            <person name="Clum A."/>
            <person name="Steindorff A."/>
            <person name="Ohm R.A."/>
            <person name="Martin F."/>
            <person name="Silar P."/>
            <person name="Natvig D.O."/>
            <person name="Lalanne C."/>
            <person name="Gautier V."/>
            <person name="Ament-Velasquez S.L."/>
            <person name="Kruys A."/>
            <person name="Hutchinson M.I."/>
            <person name="Powell A.J."/>
            <person name="Barry K."/>
            <person name="Miller A.N."/>
            <person name="Grigoriev I.V."/>
            <person name="Debuchy R."/>
            <person name="Gladieux P."/>
            <person name="Hiltunen Thoren M."/>
            <person name="Johannesson H."/>
        </authorList>
    </citation>
    <scope>NUCLEOTIDE SEQUENCE</scope>
    <source>
        <strain evidence="2">CBS 990.96</strain>
    </source>
</reference>
<feature type="compositionally biased region" description="Basic and acidic residues" evidence="1">
    <location>
        <begin position="472"/>
        <end position="493"/>
    </location>
</feature>
<feature type="compositionally biased region" description="Polar residues" evidence="1">
    <location>
        <begin position="90"/>
        <end position="102"/>
    </location>
</feature>
<feature type="region of interest" description="Disordered" evidence="1">
    <location>
        <begin position="994"/>
        <end position="1018"/>
    </location>
</feature>
<evidence type="ECO:0000256" key="1">
    <source>
        <dbReference type="SAM" id="MobiDB-lite"/>
    </source>
</evidence>
<feature type="compositionally biased region" description="Low complexity" evidence="1">
    <location>
        <begin position="681"/>
        <end position="692"/>
    </location>
</feature>
<feature type="compositionally biased region" description="Basic and acidic residues" evidence="1">
    <location>
        <begin position="369"/>
        <end position="382"/>
    </location>
</feature>
<feature type="compositionally biased region" description="Basic and acidic residues" evidence="1">
    <location>
        <begin position="49"/>
        <end position="58"/>
    </location>
</feature>
<feature type="compositionally biased region" description="Basic and acidic residues" evidence="1">
    <location>
        <begin position="425"/>
        <end position="454"/>
    </location>
</feature>
<feature type="compositionally biased region" description="Low complexity" evidence="1">
    <location>
        <begin position="918"/>
        <end position="934"/>
    </location>
</feature>
<feature type="compositionally biased region" description="Polar residues" evidence="1">
    <location>
        <begin position="525"/>
        <end position="544"/>
    </location>
</feature>
<evidence type="ECO:0000313" key="2">
    <source>
        <dbReference type="EMBL" id="KAK4225851.1"/>
    </source>
</evidence>
<feature type="compositionally biased region" description="Polar residues" evidence="1">
    <location>
        <begin position="291"/>
        <end position="300"/>
    </location>
</feature>